<evidence type="ECO:0000313" key="1">
    <source>
        <dbReference type="EMBL" id="QHN79822.1"/>
    </source>
</evidence>
<dbReference type="Proteomes" id="UP000464620">
    <property type="component" value="Chromosome B09"/>
</dbReference>
<dbReference type="AlphaFoldDB" id="A0A6B9VGZ5"/>
<sequence length="51" mass="6134">MWRFNLGCLSMERPLVGAWQSLKNSWRVADQFRNGFRSYSVSCHRRIRSSR</sequence>
<organism evidence="1 2">
    <name type="scientific">Arachis hypogaea</name>
    <name type="common">Peanut</name>
    <dbReference type="NCBI Taxonomy" id="3818"/>
    <lineage>
        <taxon>Eukaryota</taxon>
        <taxon>Viridiplantae</taxon>
        <taxon>Streptophyta</taxon>
        <taxon>Embryophyta</taxon>
        <taxon>Tracheophyta</taxon>
        <taxon>Spermatophyta</taxon>
        <taxon>Magnoliopsida</taxon>
        <taxon>eudicotyledons</taxon>
        <taxon>Gunneridae</taxon>
        <taxon>Pentapetalae</taxon>
        <taxon>rosids</taxon>
        <taxon>fabids</taxon>
        <taxon>Fabales</taxon>
        <taxon>Fabaceae</taxon>
        <taxon>Papilionoideae</taxon>
        <taxon>50 kb inversion clade</taxon>
        <taxon>dalbergioids sensu lato</taxon>
        <taxon>Dalbergieae</taxon>
        <taxon>Pterocarpus clade</taxon>
        <taxon>Arachis</taxon>
    </lineage>
</organism>
<protein>
    <submittedName>
        <fullName evidence="1">Uncharacterized protein</fullName>
    </submittedName>
</protein>
<accession>A0A6B9VGZ5</accession>
<proteinExistence type="predicted"/>
<name>A0A6B9VGZ5_ARAHY</name>
<gene>
    <name evidence="1" type="ORF">DS421_19g673250</name>
</gene>
<dbReference type="EMBL" id="CP031001">
    <property type="protein sequence ID" value="QHN79822.1"/>
    <property type="molecule type" value="Genomic_DNA"/>
</dbReference>
<evidence type="ECO:0000313" key="2">
    <source>
        <dbReference type="Proteomes" id="UP000464620"/>
    </source>
</evidence>
<reference evidence="1 2" key="1">
    <citation type="submission" date="2020-01" db="EMBL/GenBank/DDBJ databases">
        <title>Genome sequence of Arachis hypogaea, cultivar Shitouqi.</title>
        <authorList>
            <person name="Zhuang W."/>
            <person name="Chen H."/>
            <person name="Varshney R."/>
            <person name="Wang D."/>
            <person name="Ming R."/>
        </authorList>
    </citation>
    <scope>NUCLEOTIDE SEQUENCE [LARGE SCALE GENOMIC DNA]</scope>
    <source>
        <tissue evidence="1">Young leaf</tissue>
    </source>
</reference>